<organism evidence="2 3">
    <name type="scientific">Acrodontium crateriforme</name>
    <dbReference type="NCBI Taxonomy" id="150365"/>
    <lineage>
        <taxon>Eukaryota</taxon>
        <taxon>Fungi</taxon>
        <taxon>Dikarya</taxon>
        <taxon>Ascomycota</taxon>
        <taxon>Pezizomycotina</taxon>
        <taxon>Dothideomycetes</taxon>
        <taxon>Dothideomycetidae</taxon>
        <taxon>Mycosphaerellales</taxon>
        <taxon>Teratosphaeriaceae</taxon>
        <taxon>Acrodontium</taxon>
    </lineage>
</organism>
<gene>
    <name evidence="2" type="ORF">R9X50_00696700</name>
</gene>
<dbReference type="EMBL" id="CP138591">
    <property type="protein sequence ID" value="WPH04082.1"/>
    <property type="molecule type" value="Genomic_DNA"/>
</dbReference>
<feature type="region of interest" description="Disordered" evidence="1">
    <location>
        <begin position="254"/>
        <end position="355"/>
    </location>
</feature>
<evidence type="ECO:0008006" key="4">
    <source>
        <dbReference type="Google" id="ProtNLM"/>
    </source>
</evidence>
<dbReference type="AlphaFoldDB" id="A0AAQ3MDN1"/>
<dbReference type="PANTHER" id="PTHR42048:SF1">
    <property type="entry name" value="ARS-BINDING PROTEIN 2"/>
    <property type="match status" value="1"/>
</dbReference>
<proteinExistence type="predicted"/>
<evidence type="ECO:0000256" key="1">
    <source>
        <dbReference type="SAM" id="MobiDB-lite"/>
    </source>
</evidence>
<evidence type="ECO:0000313" key="2">
    <source>
        <dbReference type="EMBL" id="WPH04082.1"/>
    </source>
</evidence>
<feature type="region of interest" description="Disordered" evidence="1">
    <location>
        <begin position="370"/>
        <end position="526"/>
    </location>
</feature>
<feature type="compositionally biased region" description="Polar residues" evidence="1">
    <location>
        <begin position="425"/>
        <end position="437"/>
    </location>
</feature>
<protein>
    <recommendedName>
        <fullName evidence="4">Ars binding protein 2</fullName>
    </recommendedName>
</protein>
<feature type="compositionally biased region" description="Basic and acidic residues" evidence="1">
    <location>
        <begin position="267"/>
        <end position="285"/>
    </location>
</feature>
<evidence type="ECO:0000313" key="3">
    <source>
        <dbReference type="Proteomes" id="UP001303373"/>
    </source>
</evidence>
<feature type="compositionally biased region" description="Polar residues" evidence="1">
    <location>
        <begin position="387"/>
        <end position="398"/>
    </location>
</feature>
<feature type="compositionally biased region" description="Polar residues" evidence="1">
    <location>
        <begin position="52"/>
        <end position="71"/>
    </location>
</feature>
<name>A0AAQ3MDN1_9PEZI</name>
<sequence>MYAPNHDSGAGAEQNHHFLSATSATSTFSTTQFPSPLFSVDPRLHGSPQHLRPQQNIPGGNAQTRQSSNDAPGSMQPPSISPQPLRATPARVSSPIRLPERALPPRNVTADSITDAFVSFILYCNPHFPLDIDTAMLKSGFEGPPKSDNKEFQTYRLFELIRKFDAKEIKTWGQLALDLGVEAPDVSKGQSVQKVQQYSVRLKRWMRAMHIDAFFEYLLGKQHVYFTEIPTADDPYPAGGRDGVPVEEDLAVRALDPSFRPKRGRRRNSETEHDDNDRPNKEAKLDQYGQPQSAFPSDNFNDPWASAASAIAPRHPAPWDTRGDVPQSAVATSVPSHQRWQLHGNSTPHPMTAHPTSMAAHIDAAFDNEPRSAVTSSARRRRKHGPSVSSAWNSTNTPGAKPRGRPPANRSIQDGPFSTFPADPSNENLSTNNNVRPNTPPETRPTSEVQPALSMAPPLIRRQSDGPGRPGRLSLQVPQHTGGPVRLATPPPPRVLLNGDPNDSDSRGGTQTPIAQMPPTIPQARQRKVRNVGNVQIVEREIPGFMFETLKRILTSDLLRAEVIGRRQRLTSDEAKRLADTILDRLSVPRQDTDDSRDDIARLTAASWLGVGEQLNVPLGPATSRGKRVVVTRFRSDAEGYEEIVSAYEDSHGSTTRDVFDISWTVALGTCTGAFEIKGVGLNDSPLDRDDHHDELLRKSLIMAQQIGLPNGGYPNVGSQTVSSQNVGLQNIDASAREAATSIREAGDGIDWKQKYLALEIGNRMAMGELKKMKERVVEKVLDSLLE</sequence>
<feature type="compositionally biased region" description="Polar residues" evidence="1">
    <location>
        <begin position="289"/>
        <end position="300"/>
    </location>
</feature>
<feature type="compositionally biased region" description="Polar residues" evidence="1">
    <location>
        <begin position="329"/>
        <end position="349"/>
    </location>
</feature>
<feature type="region of interest" description="Disordered" evidence="1">
    <location>
        <begin position="34"/>
        <end position="98"/>
    </location>
</feature>
<dbReference type="Proteomes" id="UP001303373">
    <property type="component" value="Chromosome 12"/>
</dbReference>
<dbReference type="InterPro" id="IPR018562">
    <property type="entry name" value="ARS-binding_2"/>
</dbReference>
<dbReference type="PANTHER" id="PTHR42048">
    <property type="entry name" value="ARS-BINDING PROTEIN 2"/>
    <property type="match status" value="1"/>
</dbReference>
<reference evidence="2 3" key="1">
    <citation type="submission" date="2023-11" db="EMBL/GenBank/DDBJ databases">
        <title>An acidophilic fungus is an integral part of prey digestion in a carnivorous sundew plant.</title>
        <authorList>
            <person name="Tsai I.J."/>
        </authorList>
    </citation>
    <scope>NUCLEOTIDE SEQUENCE [LARGE SCALE GENOMIC DNA]</scope>
    <source>
        <strain evidence="2">169a</strain>
    </source>
</reference>
<dbReference type="Pfam" id="PF09441">
    <property type="entry name" value="Abp2"/>
    <property type="match status" value="1"/>
</dbReference>
<keyword evidence="3" id="KW-1185">Reference proteome</keyword>
<dbReference type="GO" id="GO:0003688">
    <property type="term" value="F:DNA replication origin binding"/>
    <property type="evidence" value="ECO:0007669"/>
    <property type="project" value="TreeGrafter"/>
</dbReference>
<accession>A0AAQ3MDN1</accession>